<evidence type="ECO:0000313" key="1">
    <source>
        <dbReference type="EMBL" id="GAC22027.1"/>
    </source>
</evidence>
<proteinExistence type="predicted"/>
<dbReference type="AlphaFoldDB" id="K6YV27"/>
<protein>
    <submittedName>
        <fullName evidence="1">Uncharacterized protein</fullName>
    </submittedName>
</protein>
<gene>
    <name evidence="1" type="ORF">GARC_5092</name>
</gene>
<keyword evidence="2" id="KW-1185">Reference proteome</keyword>
<name>K6YV27_9ALTE</name>
<organism evidence="1 2">
    <name type="scientific">Paraglaciecola arctica BSs20135</name>
    <dbReference type="NCBI Taxonomy" id="493475"/>
    <lineage>
        <taxon>Bacteria</taxon>
        <taxon>Pseudomonadati</taxon>
        <taxon>Pseudomonadota</taxon>
        <taxon>Gammaproteobacteria</taxon>
        <taxon>Alteromonadales</taxon>
        <taxon>Alteromonadaceae</taxon>
        <taxon>Paraglaciecola</taxon>
    </lineage>
</organism>
<accession>K6YV27</accession>
<dbReference type="Proteomes" id="UP000006327">
    <property type="component" value="Unassembled WGS sequence"/>
</dbReference>
<dbReference type="STRING" id="493475.GARC_5092"/>
<dbReference type="EMBL" id="BAEO01000067">
    <property type="protein sequence ID" value="GAC22027.1"/>
    <property type="molecule type" value="Genomic_DNA"/>
</dbReference>
<evidence type="ECO:0000313" key="2">
    <source>
        <dbReference type="Proteomes" id="UP000006327"/>
    </source>
</evidence>
<reference evidence="1 2" key="1">
    <citation type="journal article" date="2017" name="Antonie Van Leeuwenhoek">
        <title>Rhizobium rhizosphaerae sp. nov., a novel species isolated from rice rhizosphere.</title>
        <authorList>
            <person name="Zhao J.J."/>
            <person name="Zhang J."/>
            <person name="Zhang R.J."/>
            <person name="Zhang C.W."/>
            <person name="Yin H.Q."/>
            <person name="Zhang X.X."/>
        </authorList>
    </citation>
    <scope>NUCLEOTIDE SEQUENCE [LARGE SCALE GENOMIC DNA]</scope>
    <source>
        <strain evidence="1 2">BSs20135</strain>
    </source>
</reference>
<comment type="caution">
    <text evidence="1">The sequence shown here is derived from an EMBL/GenBank/DDBJ whole genome shotgun (WGS) entry which is preliminary data.</text>
</comment>
<sequence length="46" mass="5773">MFEFPFQPKDKDPIYWSIELSQSWLTHNRNKELFLLIYLHCNIRLF</sequence>